<evidence type="ECO:0008006" key="5">
    <source>
        <dbReference type="Google" id="ProtNLM"/>
    </source>
</evidence>
<comment type="caution">
    <text evidence="3">The sequence shown here is derived from an EMBL/GenBank/DDBJ whole genome shotgun (WGS) entry which is preliminary data.</text>
</comment>
<protein>
    <recommendedName>
        <fullName evidence="5">PQ loop repeat protein</fullName>
    </recommendedName>
</protein>
<evidence type="ECO:0000256" key="1">
    <source>
        <dbReference type="SAM" id="MobiDB-lite"/>
    </source>
</evidence>
<keyword evidence="4" id="KW-1185">Reference proteome</keyword>
<evidence type="ECO:0000313" key="3">
    <source>
        <dbReference type="EMBL" id="MCG2621091.1"/>
    </source>
</evidence>
<feature type="transmembrane region" description="Helical" evidence="2">
    <location>
        <begin position="6"/>
        <end position="24"/>
    </location>
</feature>
<name>A0ABS9L346_9MICC</name>
<feature type="region of interest" description="Disordered" evidence="1">
    <location>
        <begin position="89"/>
        <end position="114"/>
    </location>
</feature>
<dbReference type="Gene3D" id="1.20.1280.290">
    <property type="match status" value="1"/>
</dbReference>
<dbReference type="Proteomes" id="UP001165368">
    <property type="component" value="Unassembled WGS sequence"/>
</dbReference>
<keyword evidence="2" id="KW-1133">Transmembrane helix</keyword>
<keyword evidence="2" id="KW-0472">Membrane</keyword>
<accession>A0ABS9L346</accession>
<feature type="compositionally biased region" description="Low complexity" evidence="1">
    <location>
        <begin position="103"/>
        <end position="114"/>
    </location>
</feature>
<keyword evidence="2" id="KW-0812">Transmembrane</keyword>
<dbReference type="EMBL" id="JAKLTQ010000002">
    <property type="protein sequence ID" value="MCG2621091.1"/>
    <property type="molecule type" value="Genomic_DNA"/>
</dbReference>
<feature type="transmembrane region" description="Helical" evidence="2">
    <location>
        <begin position="62"/>
        <end position="81"/>
    </location>
</feature>
<gene>
    <name evidence="3" type="ORF">LVY72_04080</name>
</gene>
<feature type="transmembrane region" description="Helical" evidence="2">
    <location>
        <begin position="36"/>
        <end position="56"/>
    </location>
</feature>
<evidence type="ECO:0000313" key="4">
    <source>
        <dbReference type="Proteomes" id="UP001165368"/>
    </source>
</evidence>
<reference evidence="3" key="1">
    <citation type="submission" date="2022-01" db="EMBL/GenBank/DDBJ databases">
        <authorList>
            <person name="Jo J.-H."/>
            <person name="Im W.-T."/>
        </authorList>
    </citation>
    <scope>NUCLEOTIDE SEQUENCE</scope>
    <source>
        <strain evidence="3">I2-34</strain>
    </source>
</reference>
<organism evidence="3 4">
    <name type="scientific">Arthrobacter hankyongi</name>
    <dbReference type="NCBI Taxonomy" id="2904801"/>
    <lineage>
        <taxon>Bacteria</taxon>
        <taxon>Bacillati</taxon>
        <taxon>Actinomycetota</taxon>
        <taxon>Actinomycetes</taxon>
        <taxon>Micrococcales</taxon>
        <taxon>Micrococcaceae</taxon>
        <taxon>Arthrobacter</taxon>
    </lineage>
</organism>
<proteinExistence type="predicted"/>
<evidence type="ECO:0000256" key="2">
    <source>
        <dbReference type="SAM" id="Phobius"/>
    </source>
</evidence>
<sequence>MDLAVLAGGVSTVIFAGSVMPMLIKAVRTRDLTSYSLGNLLLSNTGNLFYAVYVYSLPAGPIWALHAFYIFSTAFMLAMYLRHTVRPGRRMHSPSQATEDRTPAVPAPAAAPSS</sequence>